<reference evidence="2 3" key="1">
    <citation type="journal article" date="2018" name="Science">
        <title>The opium poppy genome and morphinan production.</title>
        <authorList>
            <person name="Guo L."/>
            <person name="Winzer T."/>
            <person name="Yang X."/>
            <person name="Li Y."/>
            <person name="Ning Z."/>
            <person name="He Z."/>
            <person name="Teodor R."/>
            <person name="Lu Y."/>
            <person name="Bowser T.A."/>
            <person name="Graham I.A."/>
            <person name="Ye K."/>
        </authorList>
    </citation>
    <scope>NUCLEOTIDE SEQUENCE [LARGE SCALE GENOMIC DNA]</scope>
    <source>
        <strain evidence="3">cv. HN1</strain>
        <tissue evidence="2">Leaves</tissue>
    </source>
</reference>
<keyword evidence="3" id="KW-1185">Reference proteome</keyword>
<accession>A0A4Y7J5R5</accession>
<dbReference type="EMBL" id="CM010717">
    <property type="protein sequence ID" value="RZC56167.1"/>
    <property type="molecule type" value="Genomic_DNA"/>
</dbReference>
<dbReference type="PANTHER" id="PTHR35490">
    <property type="entry name" value="BACTERIOPHAGE N4 ADSORPTION B PROTEIN"/>
    <property type="match status" value="1"/>
</dbReference>
<dbReference type="Gramene" id="RZC56167">
    <property type="protein sequence ID" value="RZC56167"/>
    <property type="gene ID" value="C5167_015011"/>
</dbReference>
<dbReference type="Proteomes" id="UP000316621">
    <property type="component" value="Chromosome 3"/>
</dbReference>
<gene>
    <name evidence="2" type="ORF">C5167_015011</name>
</gene>
<organism evidence="2 3">
    <name type="scientific">Papaver somniferum</name>
    <name type="common">Opium poppy</name>
    <dbReference type="NCBI Taxonomy" id="3469"/>
    <lineage>
        <taxon>Eukaryota</taxon>
        <taxon>Viridiplantae</taxon>
        <taxon>Streptophyta</taxon>
        <taxon>Embryophyta</taxon>
        <taxon>Tracheophyta</taxon>
        <taxon>Spermatophyta</taxon>
        <taxon>Magnoliopsida</taxon>
        <taxon>Ranunculales</taxon>
        <taxon>Papaveraceae</taxon>
        <taxon>Papaveroideae</taxon>
        <taxon>Papaver</taxon>
    </lineage>
</organism>
<protein>
    <submittedName>
        <fullName evidence="2">Uncharacterized protein</fullName>
    </submittedName>
</protein>
<proteinExistence type="predicted"/>
<evidence type="ECO:0000256" key="1">
    <source>
        <dbReference type="SAM" id="MobiDB-lite"/>
    </source>
</evidence>
<feature type="region of interest" description="Disordered" evidence="1">
    <location>
        <begin position="15"/>
        <end position="36"/>
    </location>
</feature>
<dbReference type="OMA" id="FLDPRCD"/>
<dbReference type="AlphaFoldDB" id="A0A4Y7J5R5"/>
<dbReference type="PANTHER" id="PTHR35490:SF3">
    <property type="entry name" value="(WILD MALAYSIAN BANANA) HYPOTHETICAL PROTEIN"/>
    <property type="match status" value="1"/>
</dbReference>
<name>A0A4Y7J5R5_PAPSO</name>
<sequence length="466" mass="52125">MPTYTAIALERLLEPNSSSPKSNFRHHNNNNSVVTTTLTKKPPKHIYISSPALYTTPEPAPIPYTSTSDSVSPSPYVVNRKRRDHFHVIPEATNRHHGFQVTKSTTSTSGGDGIGETNLEVGNDGNAENSLPEVEIEDGELLVETNVRDQSAADFTTPIKNVKEISYLGDCDYASCASTLATKSLKVMQSQSEFFDADEEFFSDSSISNASPSRSRFSSIEELHAARVHLFDEIERRKRAEDALARMRNHWQSINSHWRASRVGLSLSGTQEYEVDTELELDDRVEKFCQEVVVARFVSEAVGRGLARAEIEAAAETVLESKNLEISRLRDKLQYYEAVNHEMFQRNQEVVELTRKQREARKMKQRWIWSCIGLSITLGASLLAYSYLPGSNNGSHSIAEFADVLPPPDSASSWSVQDLLRKSAINVCMRMIIKINRNVASWKSEAWSDEPGLVGVGVECFDAFIN</sequence>
<evidence type="ECO:0000313" key="2">
    <source>
        <dbReference type="EMBL" id="RZC56167.1"/>
    </source>
</evidence>
<evidence type="ECO:0000313" key="3">
    <source>
        <dbReference type="Proteomes" id="UP000316621"/>
    </source>
</evidence>